<protein>
    <recommendedName>
        <fullName evidence="4">DUF2844 domain-containing protein</fullName>
    </recommendedName>
</protein>
<dbReference type="KEGG" id="bgm:CAL15_06310"/>
<evidence type="ECO:0000256" key="1">
    <source>
        <dbReference type="SAM" id="SignalP"/>
    </source>
</evidence>
<feature type="signal peptide" evidence="1">
    <location>
        <begin position="1"/>
        <end position="43"/>
    </location>
</feature>
<evidence type="ECO:0000313" key="2">
    <source>
        <dbReference type="EMBL" id="ARP94027.1"/>
    </source>
</evidence>
<dbReference type="STRING" id="463040.CAL15_06310"/>
<keyword evidence="1" id="KW-0732">Signal</keyword>
<proteinExistence type="predicted"/>
<dbReference type="Pfam" id="PF11005">
    <property type="entry name" value="DUF2844"/>
    <property type="match status" value="1"/>
</dbReference>
<evidence type="ECO:0000313" key="3">
    <source>
        <dbReference type="Proteomes" id="UP000194161"/>
    </source>
</evidence>
<keyword evidence="3" id="KW-1185">Reference proteome</keyword>
<dbReference type="Proteomes" id="UP000194161">
    <property type="component" value="Chromosome"/>
</dbReference>
<reference evidence="2 3" key="1">
    <citation type="submission" date="2017-05" db="EMBL/GenBank/DDBJ databases">
        <title>Complete and WGS of Bordetella genogroups.</title>
        <authorList>
            <person name="Spilker T."/>
            <person name="LiPuma J."/>
        </authorList>
    </citation>
    <scope>NUCLEOTIDE SEQUENCE [LARGE SCALE GENOMIC DNA]</scope>
    <source>
        <strain evidence="2 3">AU7206</strain>
    </source>
</reference>
<name>A0A1W6Z9N5_9BORD</name>
<dbReference type="AlphaFoldDB" id="A0A1W6Z9N5"/>
<gene>
    <name evidence="2" type="ORF">CAL15_06310</name>
</gene>
<feature type="chain" id="PRO_5012484406" description="DUF2844 domain-containing protein" evidence="1">
    <location>
        <begin position="44"/>
        <end position="175"/>
    </location>
</feature>
<organism evidence="2 3">
    <name type="scientific">Bordetella genomosp. 13</name>
    <dbReference type="NCBI Taxonomy" id="463040"/>
    <lineage>
        <taxon>Bacteria</taxon>
        <taxon>Pseudomonadati</taxon>
        <taxon>Pseudomonadota</taxon>
        <taxon>Betaproteobacteria</taxon>
        <taxon>Burkholderiales</taxon>
        <taxon>Alcaligenaceae</taxon>
        <taxon>Bordetella</taxon>
    </lineage>
</organism>
<dbReference type="InterPro" id="IPR021267">
    <property type="entry name" value="DUF2844"/>
</dbReference>
<evidence type="ECO:0008006" key="4">
    <source>
        <dbReference type="Google" id="ProtNLM"/>
    </source>
</evidence>
<dbReference type="EMBL" id="CP021111">
    <property type="protein sequence ID" value="ARP94027.1"/>
    <property type="molecule type" value="Genomic_DNA"/>
</dbReference>
<dbReference type="RefSeq" id="WP_086077797.1">
    <property type="nucleotide sequence ID" value="NZ_CP021111.1"/>
</dbReference>
<sequence>MKNRHPALPAGASAKAAPAAALAASLAAAFAAALACAALPAHAELGGAPTWPALQPEGRQSRALAASAAPYDVVETHLPSGTVVREYVSPTGMVFGIAWEGPEMAPLNTLLGAYFPTYRQALDARRAARHGGAPGPVEIDQAGLVVQSGGHMGSFSGRAYLPDAIPQGADAAAIR</sequence>
<accession>A0A1W6Z9N5</accession>
<dbReference type="OrthoDB" id="7561239at2"/>